<name>I5BVU9_9BACT</name>
<comment type="caution">
    <text evidence="3">The sequence shown here is derived from an EMBL/GenBank/DDBJ whole genome shotgun (WGS) entry which is preliminary data.</text>
</comment>
<proteinExistence type="predicted"/>
<organism evidence="3 4">
    <name type="scientific">Nitritalea halalkaliphila LW7</name>
    <dbReference type="NCBI Taxonomy" id="1189621"/>
    <lineage>
        <taxon>Bacteria</taxon>
        <taxon>Pseudomonadati</taxon>
        <taxon>Bacteroidota</taxon>
        <taxon>Cytophagia</taxon>
        <taxon>Cytophagales</taxon>
        <taxon>Cyclobacteriaceae</taxon>
        <taxon>Nitritalea</taxon>
    </lineage>
</organism>
<feature type="domain" description="Uncharacterized protein TP-0789" evidence="2">
    <location>
        <begin position="66"/>
        <end position="248"/>
    </location>
</feature>
<dbReference type="Gene3D" id="2.50.20.10">
    <property type="entry name" value="Lipoprotein localisation LolA/LolB/LppX"/>
    <property type="match status" value="1"/>
</dbReference>
<sequence length="250" mass="29187">MKMISILFLCFLWPLGAQETLTLTPEAILERMEQQMRGETAQMELNMTIIRPRFTREMSMRSWSRGEDYSLILITAPARDRGTAFLKRQNEIWNYLPTVDRMIKLPPSMMGQSWMGSDFTNDDLVRESSRVHDYTHRLLPEEQVQGFACYVIESIPKPESAIVFSKVKLWISKEHFYHLKTENYDERDALVSTVLLSDIKQMGDRRLPSRIEMVPADKEGHKTIIQYASGVFDAPLDDRFFSVQNLKNIR</sequence>
<evidence type="ECO:0000313" key="4">
    <source>
        <dbReference type="Proteomes" id="UP000005551"/>
    </source>
</evidence>
<feature type="signal peptide" evidence="1">
    <location>
        <begin position="1"/>
        <end position="19"/>
    </location>
</feature>
<evidence type="ECO:0000256" key="1">
    <source>
        <dbReference type="SAM" id="SignalP"/>
    </source>
</evidence>
<evidence type="ECO:0000313" key="3">
    <source>
        <dbReference type="EMBL" id="EIM73701.1"/>
    </source>
</evidence>
<dbReference type="RefSeq" id="WP_009056971.1">
    <property type="nucleotide sequence ID" value="NZ_AJYA01000057.1"/>
</dbReference>
<dbReference type="InterPro" id="IPR033399">
    <property type="entry name" value="TP_0789-like"/>
</dbReference>
<keyword evidence="4" id="KW-1185">Reference proteome</keyword>
<evidence type="ECO:0000259" key="2">
    <source>
        <dbReference type="Pfam" id="PF17131"/>
    </source>
</evidence>
<dbReference type="CDD" id="cd16329">
    <property type="entry name" value="LolA_like"/>
    <property type="match status" value="1"/>
</dbReference>
<dbReference type="Proteomes" id="UP000005551">
    <property type="component" value="Unassembled WGS sequence"/>
</dbReference>
<dbReference type="OrthoDB" id="9803781at2"/>
<dbReference type="EMBL" id="AJYA01000057">
    <property type="protein sequence ID" value="EIM73701.1"/>
    <property type="molecule type" value="Genomic_DNA"/>
</dbReference>
<dbReference type="AlphaFoldDB" id="I5BVU9"/>
<dbReference type="PATRIC" id="fig|1189621.3.peg.3620"/>
<dbReference type="STRING" id="1189621.A3SI_17429"/>
<feature type="chain" id="PRO_5003699729" description="Uncharacterized protein TP-0789 domain-containing protein" evidence="1">
    <location>
        <begin position="20"/>
        <end position="250"/>
    </location>
</feature>
<protein>
    <recommendedName>
        <fullName evidence="2">Uncharacterized protein TP-0789 domain-containing protein</fullName>
    </recommendedName>
</protein>
<gene>
    <name evidence="3" type="ORF">A3SI_17429</name>
</gene>
<reference evidence="3 4" key="1">
    <citation type="submission" date="2012-05" db="EMBL/GenBank/DDBJ databases">
        <title>Genome sequence of Nitritalea halalkaliphila LW7.</title>
        <authorList>
            <person name="Jangir P.K."/>
            <person name="Singh A."/>
            <person name="Shivaji S."/>
            <person name="Sharma R."/>
        </authorList>
    </citation>
    <scope>NUCLEOTIDE SEQUENCE [LARGE SCALE GENOMIC DNA]</scope>
    <source>
        <strain evidence="3 4">LW7</strain>
    </source>
</reference>
<accession>I5BVU9</accession>
<keyword evidence="1" id="KW-0732">Signal</keyword>
<dbReference type="Pfam" id="PF17131">
    <property type="entry name" value="LolA_like"/>
    <property type="match status" value="1"/>
</dbReference>